<dbReference type="PANTHER" id="PTHR44591">
    <property type="entry name" value="STRESS RESPONSE REGULATOR PROTEIN 1"/>
    <property type="match status" value="1"/>
</dbReference>
<dbReference type="Pfam" id="PF00072">
    <property type="entry name" value="Response_reg"/>
    <property type="match status" value="1"/>
</dbReference>
<name>A0ABQ4Q7W2_9BURK</name>
<gene>
    <name evidence="4" type="ORF">NCCP691_33210</name>
</gene>
<dbReference type="InterPro" id="IPR011006">
    <property type="entry name" value="CheY-like_superfamily"/>
</dbReference>
<dbReference type="InterPro" id="IPR001789">
    <property type="entry name" value="Sig_transdc_resp-reg_receiver"/>
</dbReference>
<keyword evidence="1 2" id="KW-0597">Phosphoprotein</keyword>
<dbReference type="PROSITE" id="PS50110">
    <property type="entry name" value="RESPONSE_REGULATORY"/>
    <property type="match status" value="1"/>
</dbReference>
<dbReference type="InterPro" id="IPR050595">
    <property type="entry name" value="Bact_response_regulator"/>
</dbReference>
<feature type="domain" description="Response regulatory" evidence="3">
    <location>
        <begin position="27"/>
        <end position="140"/>
    </location>
</feature>
<sequence length="156" mass="16925">MIWTREPGNDAGDASDRPIQMTSATAPILVVEDDPATRSLMSEMLVLLGHQVSAAASAEEALAMVEQGRHRFAILLADINLPGMSGIRLADILVRKLPGLRVVFVSGNGFLVADKTDFDFRLLPKPFDLYQLQLVLNETELFAGLPVAAARPSLQK</sequence>
<dbReference type="EMBL" id="BPMK01000016">
    <property type="protein sequence ID" value="GIZ53307.1"/>
    <property type="molecule type" value="Genomic_DNA"/>
</dbReference>
<keyword evidence="5" id="KW-1185">Reference proteome</keyword>
<organism evidence="4 5">
    <name type="scientific">Noviherbaspirillum aridicola</name>
    <dbReference type="NCBI Taxonomy" id="2849687"/>
    <lineage>
        <taxon>Bacteria</taxon>
        <taxon>Pseudomonadati</taxon>
        <taxon>Pseudomonadota</taxon>
        <taxon>Betaproteobacteria</taxon>
        <taxon>Burkholderiales</taxon>
        <taxon>Oxalobacteraceae</taxon>
        <taxon>Noviherbaspirillum</taxon>
    </lineage>
</organism>
<protein>
    <recommendedName>
        <fullName evidence="3">Response regulatory domain-containing protein</fullName>
    </recommendedName>
</protein>
<dbReference type="Proteomes" id="UP000887222">
    <property type="component" value="Unassembled WGS sequence"/>
</dbReference>
<comment type="caution">
    <text evidence="4">The sequence shown here is derived from an EMBL/GenBank/DDBJ whole genome shotgun (WGS) entry which is preliminary data.</text>
</comment>
<accession>A0ABQ4Q7W2</accession>
<evidence type="ECO:0000313" key="5">
    <source>
        <dbReference type="Proteomes" id="UP000887222"/>
    </source>
</evidence>
<dbReference type="PANTHER" id="PTHR44591:SF3">
    <property type="entry name" value="RESPONSE REGULATORY DOMAIN-CONTAINING PROTEIN"/>
    <property type="match status" value="1"/>
</dbReference>
<dbReference type="Gene3D" id="3.40.50.2300">
    <property type="match status" value="1"/>
</dbReference>
<dbReference type="SUPFAM" id="SSF52172">
    <property type="entry name" value="CheY-like"/>
    <property type="match status" value="1"/>
</dbReference>
<reference evidence="4 5" key="1">
    <citation type="journal article" date="2022" name="Int. J. Syst. Evol. Microbiol.">
        <title>Noviherbaspirillum aridicola sp. nov., isolated from an arid soil in Pakistan.</title>
        <authorList>
            <person name="Khan I.U."/>
            <person name="Saqib M."/>
            <person name="Amin A."/>
            <person name="Hussain F."/>
            <person name="Li L."/>
            <person name="Liu Y.H."/>
            <person name="Fang B.Z."/>
            <person name="Ahmed I."/>
            <person name="Li W.J."/>
        </authorList>
    </citation>
    <scope>NUCLEOTIDE SEQUENCE [LARGE SCALE GENOMIC DNA]</scope>
    <source>
        <strain evidence="4 5">NCCP-691</strain>
    </source>
</reference>
<proteinExistence type="predicted"/>
<feature type="modified residue" description="4-aspartylphosphate" evidence="2">
    <location>
        <position position="78"/>
    </location>
</feature>
<evidence type="ECO:0000259" key="3">
    <source>
        <dbReference type="PROSITE" id="PS50110"/>
    </source>
</evidence>
<dbReference type="CDD" id="cd00156">
    <property type="entry name" value="REC"/>
    <property type="match status" value="1"/>
</dbReference>
<dbReference type="SMART" id="SM00448">
    <property type="entry name" value="REC"/>
    <property type="match status" value="1"/>
</dbReference>
<evidence type="ECO:0000313" key="4">
    <source>
        <dbReference type="EMBL" id="GIZ53307.1"/>
    </source>
</evidence>
<evidence type="ECO:0000256" key="2">
    <source>
        <dbReference type="PROSITE-ProRule" id="PRU00169"/>
    </source>
</evidence>
<evidence type="ECO:0000256" key="1">
    <source>
        <dbReference type="ARBA" id="ARBA00022553"/>
    </source>
</evidence>